<keyword evidence="2" id="KW-1185">Reference proteome</keyword>
<dbReference type="GeneID" id="24623157"/>
<accession>A0A0A0YR15</accession>
<name>A0A0A0YR15_9CAUD</name>
<dbReference type="EMBL" id="KP037007">
    <property type="protein sequence ID" value="AIX13037.1"/>
    <property type="molecule type" value="Genomic_DNA"/>
</dbReference>
<protein>
    <submittedName>
        <fullName evidence="1">Uncharacterized protein</fullName>
    </submittedName>
</protein>
<dbReference type="KEGG" id="vg:24623157"/>
<proteinExistence type="predicted"/>
<reference evidence="1 2" key="1">
    <citation type="submission" date="2014-10" db="EMBL/GenBank/DDBJ databases">
        <title>Characterization of a new ViI-like Erwinia amylovora bacteriophage.</title>
        <authorList>
            <person name="Lagonenko A.L."/>
            <person name="Valentovich L.N."/>
        </authorList>
    </citation>
    <scope>NUCLEOTIDE SEQUENCE [LARGE SCALE GENOMIC DNA]</scope>
</reference>
<organism evidence="1 2">
    <name type="scientific">Erwinia phage phiEa2809</name>
    <dbReference type="NCBI Taxonomy" id="1564096"/>
    <lineage>
        <taxon>Viruses</taxon>
        <taxon>Duplodnaviria</taxon>
        <taxon>Heunggongvirae</taxon>
        <taxon>Uroviricota</taxon>
        <taxon>Caudoviricetes</taxon>
        <taxon>Pantevenvirales</taxon>
        <taxon>Ackermannviridae</taxon>
        <taxon>Nezavisimistyvirus</taxon>
        <taxon>Nezavisimistyvirus Ea2809</taxon>
    </lineage>
</organism>
<evidence type="ECO:0000313" key="2">
    <source>
        <dbReference type="Proteomes" id="UP000030322"/>
    </source>
</evidence>
<dbReference type="Proteomes" id="UP000030322">
    <property type="component" value="Segment"/>
</dbReference>
<sequence length="99" mass="11280">MLRKILAVENPAIFRKELRSPYNGPESTEWTEKRIGVAQKIYATVHDSGEQLEWADYLAVSEAPSVDECIRNFLEDQTEDNAVCMVREIIEQAAKHASK</sequence>
<gene>
    <name evidence="1" type="ORF">NW77_029</name>
</gene>
<dbReference type="RefSeq" id="YP_009147541.1">
    <property type="nucleotide sequence ID" value="NC_027340.1"/>
</dbReference>
<evidence type="ECO:0000313" key="1">
    <source>
        <dbReference type="EMBL" id="AIX13037.1"/>
    </source>
</evidence>
<dbReference type="OrthoDB" id="41585at10239"/>